<dbReference type="Gene3D" id="3.30.530.20">
    <property type="match status" value="1"/>
</dbReference>
<dbReference type="AlphaFoldDB" id="A0A1T2XHD5"/>
<dbReference type="SUPFAM" id="SSF55961">
    <property type="entry name" value="Bet v1-like"/>
    <property type="match status" value="1"/>
</dbReference>
<gene>
    <name evidence="1" type="ORF">BVG16_08895</name>
</gene>
<accession>A0A1T2XHD5</accession>
<comment type="caution">
    <text evidence="1">The sequence shown here is derived from an EMBL/GenBank/DDBJ whole genome shotgun (WGS) entry which is preliminary data.</text>
</comment>
<evidence type="ECO:0000313" key="2">
    <source>
        <dbReference type="Proteomes" id="UP000190188"/>
    </source>
</evidence>
<dbReference type="InterPro" id="IPR023393">
    <property type="entry name" value="START-like_dom_sf"/>
</dbReference>
<protein>
    <recommendedName>
        <fullName evidence="3">SRPBCC family protein</fullName>
    </recommendedName>
</protein>
<dbReference type="RefSeq" id="WP_078498201.1">
    <property type="nucleotide sequence ID" value="NZ_MSZX01000003.1"/>
</dbReference>
<dbReference type="EMBL" id="MSZX01000003">
    <property type="protein sequence ID" value="OPA79202.1"/>
    <property type="molecule type" value="Genomic_DNA"/>
</dbReference>
<reference evidence="1 2" key="1">
    <citation type="submission" date="2017-01" db="EMBL/GenBank/DDBJ databases">
        <title>Genome analysis of Paenibacillus selenitrireducens ES3-24.</title>
        <authorList>
            <person name="Xu D."/>
            <person name="Yao R."/>
            <person name="Zheng S."/>
        </authorList>
    </citation>
    <scope>NUCLEOTIDE SEQUENCE [LARGE SCALE GENOMIC DNA]</scope>
    <source>
        <strain evidence="1 2">ES3-24</strain>
    </source>
</reference>
<name>A0A1T2XHD5_9BACL</name>
<evidence type="ECO:0000313" key="1">
    <source>
        <dbReference type="EMBL" id="OPA79202.1"/>
    </source>
</evidence>
<dbReference type="Proteomes" id="UP000190188">
    <property type="component" value="Unassembled WGS sequence"/>
</dbReference>
<dbReference type="STRING" id="1324314.BVG16_08895"/>
<organism evidence="1 2">
    <name type="scientific">Paenibacillus selenitireducens</name>
    <dbReference type="NCBI Taxonomy" id="1324314"/>
    <lineage>
        <taxon>Bacteria</taxon>
        <taxon>Bacillati</taxon>
        <taxon>Bacillota</taxon>
        <taxon>Bacilli</taxon>
        <taxon>Bacillales</taxon>
        <taxon>Paenibacillaceae</taxon>
        <taxon>Paenibacillus</taxon>
    </lineage>
</organism>
<sequence length="151" mass="17690">MIHWNEETVIDANIEKVWNLFALENIHRIMPHVIENEVIEQHEGVVGTKYRQKYKQGKRVETYIVEDLAYENTPDKKHNTIGFTLAKAFEIKASFTLIKIDDEHTEFNYSGQNRGVNWLGKLMLKLGGTRNNDKVILNFMELVRQEAMKDL</sequence>
<evidence type="ECO:0008006" key="3">
    <source>
        <dbReference type="Google" id="ProtNLM"/>
    </source>
</evidence>
<keyword evidence="2" id="KW-1185">Reference proteome</keyword>
<dbReference type="CDD" id="cd07812">
    <property type="entry name" value="SRPBCC"/>
    <property type="match status" value="1"/>
</dbReference>
<dbReference type="OrthoDB" id="2360771at2"/>
<proteinExistence type="predicted"/>